<organism evidence="2 3">
    <name type="scientific">Microtetraspora fusca</name>
    <dbReference type="NCBI Taxonomy" id="1997"/>
    <lineage>
        <taxon>Bacteria</taxon>
        <taxon>Bacillati</taxon>
        <taxon>Actinomycetota</taxon>
        <taxon>Actinomycetes</taxon>
        <taxon>Streptosporangiales</taxon>
        <taxon>Streptosporangiaceae</taxon>
        <taxon>Microtetraspora</taxon>
    </lineage>
</organism>
<sequence>MPEFAVPDELAQLLPDDGRHRVLEVAPPDGRLVAPDPSMTDSDDAAADRPVLWMSARPVDAEVWSAFRAQHSRSGLWPLLLSHDLSYGEDRPWADGELTYWPVAEIDRHDAAGFMAAEWASWAEEGDGDDQGFGLKHLEPFGRECPGLAAAPAMTRDPAEVADRFAEHMAARPAHLGLVAAERGADALTAMGWLGPVNHHETPPLSAMLRSWEDRFGVRVVSVGFDTLHLSVAAPPTTLPEALHVAAEHFVFCPDNVGQGHPDGTLRSYAERLIGASSWDFWWD</sequence>
<comment type="caution">
    <text evidence="2">The sequence shown here is derived from an EMBL/GenBank/DDBJ whole genome shotgun (WGS) entry which is preliminary data.</text>
</comment>
<dbReference type="InterPro" id="IPR025349">
    <property type="entry name" value="DUF4253"/>
</dbReference>
<dbReference type="EMBL" id="JBIAXI010000004">
    <property type="protein sequence ID" value="MFF4772578.1"/>
    <property type="molecule type" value="Genomic_DNA"/>
</dbReference>
<accession>A0ABW6UZU9</accession>
<evidence type="ECO:0000259" key="1">
    <source>
        <dbReference type="Pfam" id="PF14062"/>
    </source>
</evidence>
<protein>
    <submittedName>
        <fullName evidence="2">DUF4253 domain-containing protein</fullName>
    </submittedName>
</protein>
<gene>
    <name evidence="2" type="ORF">ACFY05_06935</name>
</gene>
<evidence type="ECO:0000313" key="2">
    <source>
        <dbReference type="EMBL" id="MFF4772578.1"/>
    </source>
</evidence>
<feature type="domain" description="DUF4253" evidence="1">
    <location>
        <begin position="176"/>
        <end position="284"/>
    </location>
</feature>
<dbReference type="Proteomes" id="UP001602119">
    <property type="component" value="Unassembled WGS sequence"/>
</dbReference>
<dbReference type="Pfam" id="PF14062">
    <property type="entry name" value="DUF4253"/>
    <property type="match status" value="1"/>
</dbReference>
<keyword evidence="3" id="KW-1185">Reference proteome</keyword>
<dbReference type="RefSeq" id="WP_066944365.1">
    <property type="nucleotide sequence ID" value="NZ_BBYK01000056.1"/>
</dbReference>
<reference evidence="2 3" key="1">
    <citation type="submission" date="2024-10" db="EMBL/GenBank/DDBJ databases">
        <title>The Natural Products Discovery Center: Release of the First 8490 Sequenced Strains for Exploring Actinobacteria Biosynthetic Diversity.</title>
        <authorList>
            <person name="Kalkreuter E."/>
            <person name="Kautsar S.A."/>
            <person name="Yang D."/>
            <person name="Bader C.D."/>
            <person name="Teijaro C.N."/>
            <person name="Fluegel L."/>
            <person name="Davis C.M."/>
            <person name="Simpson J.R."/>
            <person name="Lauterbach L."/>
            <person name="Steele A.D."/>
            <person name="Gui C."/>
            <person name="Meng S."/>
            <person name="Li G."/>
            <person name="Viehrig K."/>
            <person name="Ye F."/>
            <person name="Su P."/>
            <person name="Kiefer A.F."/>
            <person name="Nichols A."/>
            <person name="Cepeda A.J."/>
            <person name="Yan W."/>
            <person name="Fan B."/>
            <person name="Jiang Y."/>
            <person name="Adhikari A."/>
            <person name="Zheng C.-J."/>
            <person name="Schuster L."/>
            <person name="Cowan T.M."/>
            <person name="Smanski M.J."/>
            <person name="Chevrette M.G."/>
            <person name="De Carvalho L.P.S."/>
            <person name="Shen B."/>
        </authorList>
    </citation>
    <scope>NUCLEOTIDE SEQUENCE [LARGE SCALE GENOMIC DNA]</scope>
    <source>
        <strain evidence="2 3">NPDC001281</strain>
    </source>
</reference>
<evidence type="ECO:0000313" key="3">
    <source>
        <dbReference type="Proteomes" id="UP001602119"/>
    </source>
</evidence>
<name>A0ABW6UZU9_MICFU</name>
<proteinExistence type="predicted"/>